<dbReference type="SUPFAM" id="SSF54171">
    <property type="entry name" value="DNA-binding domain"/>
    <property type="match status" value="1"/>
</dbReference>
<dbReference type="PROSITE" id="PS51032">
    <property type="entry name" value="AP2_ERF"/>
    <property type="match status" value="1"/>
</dbReference>
<dbReference type="PANTHER" id="PTHR31657:SF40">
    <property type="entry name" value="ETHYLENE-RESPONSIVE TRANSCRIPTION FACTOR ERF062"/>
    <property type="match status" value="1"/>
</dbReference>
<dbReference type="FunFam" id="3.30.730.10:FF:000001">
    <property type="entry name" value="Ethylene-responsive transcription factor 2"/>
    <property type="match status" value="1"/>
</dbReference>
<keyword evidence="2" id="KW-0936">Ethylene signaling pathway</keyword>
<keyword evidence="4" id="KW-0805">Transcription regulation</keyword>
<evidence type="ECO:0000256" key="10">
    <source>
        <dbReference type="SAM" id="MobiDB-lite"/>
    </source>
</evidence>
<dbReference type="InterPro" id="IPR001471">
    <property type="entry name" value="AP2/ERF_dom"/>
</dbReference>
<dbReference type="PRINTS" id="PR00367">
    <property type="entry name" value="ETHRSPELEMNT"/>
</dbReference>
<evidence type="ECO:0000256" key="3">
    <source>
        <dbReference type="ARBA" id="ARBA00022821"/>
    </source>
</evidence>
<evidence type="ECO:0000256" key="9">
    <source>
        <dbReference type="ARBA" id="ARBA00024343"/>
    </source>
</evidence>
<comment type="caution">
    <text evidence="12">The sequence shown here is derived from an EMBL/GenBank/DDBJ whole genome shotgun (WGS) entry which is preliminary data.</text>
</comment>
<dbReference type="InterPro" id="IPR016177">
    <property type="entry name" value="DNA-bd_dom_sf"/>
</dbReference>
<keyword evidence="7" id="KW-0804">Transcription</keyword>
<evidence type="ECO:0000256" key="7">
    <source>
        <dbReference type="ARBA" id="ARBA00023163"/>
    </source>
</evidence>
<keyword evidence="5" id="KW-0238">DNA-binding</keyword>
<evidence type="ECO:0000313" key="13">
    <source>
        <dbReference type="Proteomes" id="UP001630127"/>
    </source>
</evidence>
<comment type="similarity">
    <text evidence="9">Belongs to the AP2/ERF transcription factor family. ERF subfamily.</text>
</comment>
<evidence type="ECO:0000256" key="6">
    <source>
        <dbReference type="ARBA" id="ARBA00023159"/>
    </source>
</evidence>
<keyword evidence="13" id="KW-1185">Reference proteome</keyword>
<protein>
    <recommendedName>
        <fullName evidence="11">AP2/ERF domain-containing protein</fullName>
    </recommendedName>
</protein>
<reference evidence="12 13" key="1">
    <citation type="submission" date="2024-11" db="EMBL/GenBank/DDBJ databases">
        <title>A near-complete genome assembly of Cinchona calisaya.</title>
        <authorList>
            <person name="Lian D.C."/>
            <person name="Zhao X.W."/>
            <person name="Wei L."/>
        </authorList>
    </citation>
    <scope>NUCLEOTIDE SEQUENCE [LARGE SCALE GENOMIC DNA]</scope>
    <source>
        <tissue evidence="12">Nenye</tissue>
    </source>
</reference>
<feature type="domain" description="AP2/ERF" evidence="11">
    <location>
        <begin position="223"/>
        <end position="280"/>
    </location>
</feature>
<feature type="region of interest" description="Disordered" evidence="10">
    <location>
        <begin position="45"/>
        <end position="69"/>
    </location>
</feature>
<organism evidence="12 13">
    <name type="scientific">Cinchona calisaya</name>
    <dbReference type="NCBI Taxonomy" id="153742"/>
    <lineage>
        <taxon>Eukaryota</taxon>
        <taxon>Viridiplantae</taxon>
        <taxon>Streptophyta</taxon>
        <taxon>Embryophyta</taxon>
        <taxon>Tracheophyta</taxon>
        <taxon>Spermatophyta</taxon>
        <taxon>Magnoliopsida</taxon>
        <taxon>eudicotyledons</taxon>
        <taxon>Gunneridae</taxon>
        <taxon>Pentapetalae</taxon>
        <taxon>asterids</taxon>
        <taxon>lamiids</taxon>
        <taxon>Gentianales</taxon>
        <taxon>Rubiaceae</taxon>
        <taxon>Cinchonoideae</taxon>
        <taxon>Cinchoneae</taxon>
        <taxon>Cinchona</taxon>
    </lineage>
</organism>
<dbReference type="InterPro" id="IPR036955">
    <property type="entry name" value="AP2/ERF_dom_sf"/>
</dbReference>
<keyword evidence="3" id="KW-0611">Plant defense</keyword>
<dbReference type="Proteomes" id="UP001630127">
    <property type="component" value="Unassembled WGS sequence"/>
</dbReference>
<evidence type="ECO:0000256" key="5">
    <source>
        <dbReference type="ARBA" id="ARBA00023125"/>
    </source>
</evidence>
<proteinExistence type="inferred from homology"/>
<dbReference type="Pfam" id="PF00847">
    <property type="entry name" value="AP2"/>
    <property type="match status" value="1"/>
</dbReference>
<evidence type="ECO:0000259" key="11">
    <source>
        <dbReference type="PROSITE" id="PS51032"/>
    </source>
</evidence>
<accession>A0ABD2YP67</accession>
<evidence type="ECO:0000256" key="8">
    <source>
        <dbReference type="ARBA" id="ARBA00023242"/>
    </source>
</evidence>
<comment type="subcellular location">
    <subcellularLocation>
        <location evidence="1">Nucleus</location>
    </subcellularLocation>
</comment>
<dbReference type="CDD" id="cd00018">
    <property type="entry name" value="AP2"/>
    <property type="match status" value="1"/>
</dbReference>
<dbReference type="GO" id="GO:0006952">
    <property type="term" value="P:defense response"/>
    <property type="evidence" value="ECO:0007669"/>
    <property type="project" value="UniProtKB-KW"/>
</dbReference>
<keyword evidence="8" id="KW-0539">Nucleus</keyword>
<dbReference type="PANTHER" id="PTHR31657">
    <property type="entry name" value="ETHYLENE-RESPONSIVE TRANSCRIPTION FACTOR ERF061"/>
    <property type="match status" value="1"/>
</dbReference>
<dbReference type="GO" id="GO:0009873">
    <property type="term" value="P:ethylene-activated signaling pathway"/>
    <property type="evidence" value="ECO:0007669"/>
    <property type="project" value="UniProtKB-KW"/>
</dbReference>
<gene>
    <name evidence="12" type="ORF">ACH5RR_032715</name>
</gene>
<sequence>MQKELPAFFKGMPETSSVLLMDPNNISGGLNESFYKDAGGAISSSTSHDRLISSPESSSSTDEASASNRNISAPKFSEFGNFSDSSSRGTHIPLNFLESFPEIDKSDQVLKPCDLLPSHLCTTSKLPNLGLFLQEPPMIERSRKAAESLGNSTSEKGKSQLQPWLKIDENIINNNSSKGFSDYWLSTTKTIPMKFTGRRRFEQNGNQKTNPSFSSITSSPGKLFRGVRQRHWGKWVAEIRLPRNRTRVWLGTFDTAEEAAFAYDTAAYMLRGDYAHLNFPDMKHQIKANSISCNTAALLEAKLQAMSSQGLSAVKKSSEPITLPSMSSQGLSAAKKSSEPITLPSQSVLYENLRYKDLMNRIPVSKEWPVLHLESKIGADEEMIDHSKKSQESLLDIVDAVQLSRMPSLDMDAIWDAVVVPDS</sequence>
<evidence type="ECO:0000256" key="1">
    <source>
        <dbReference type="ARBA" id="ARBA00004123"/>
    </source>
</evidence>
<dbReference type="EMBL" id="JBJUIK010000013">
    <property type="protein sequence ID" value="KAL3507333.1"/>
    <property type="molecule type" value="Genomic_DNA"/>
</dbReference>
<dbReference type="GO" id="GO:0005634">
    <property type="term" value="C:nucleus"/>
    <property type="evidence" value="ECO:0007669"/>
    <property type="project" value="UniProtKB-SubCell"/>
</dbReference>
<evidence type="ECO:0000256" key="4">
    <source>
        <dbReference type="ARBA" id="ARBA00023015"/>
    </source>
</evidence>
<name>A0ABD2YP67_9GENT</name>
<keyword evidence="6" id="KW-0010">Activator</keyword>
<dbReference type="Gene3D" id="3.30.730.10">
    <property type="entry name" value="AP2/ERF domain"/>
    <property type="match status" value="1"/>
</dbReference>
<dbReference type="GO" id="GO:0000976">
    <property type="term" value="F:transcription cis-regulatory region binding"/>
    <property type="evidence" value="ECO:0007669"/>
    <property type="project" value="UniProtKB-ARBA"/>
</dbReference>
<dbReference type="AlphaFoldDB" id="A0ABD2YP67"/>
<evidence type="ECO:0000256" key="2">
    <source>
        <dbReference type="ARBA" id="ARBA00022745"/>
    </source>
</evidence>
<dbReference type="SMART" id="SM00380">
    <property type="entry name" value="AP2"/>
    <property type="match status" value="1"/>
</dbReference>
<feature type="compositionally biased region" description="Low complexity" evidence="10">
    <location>
        <begin position="53"/>
        <end position="67"/>
    </location>
</feature>
<dbReference type="InterPro" id="IPR051758">
    <property type="entry name" value="ERF/AP2-like"/>
</dbReference>
<evidence type="ECO:0000313" key="12">
    <source>
        <dbReference type="EMBL" id="KAL3507333.1"/>
    </source>
</evidence>